<reference evidence="3 4" key="1">
    <citation type="submission" date="2024-05" db="EMBL/GenBank/DDBJ databases">
        <title>Genome sequencing and assembly of Indian major carp, Cirrhinus mrigala (Hamilton, 1822).</title>
        <authorList>
            <person name="Mohindra V."/>
            <person name="Chowdhury L.M."/>
            <person name="Lal K."/>
            <person name="Jena J.K."/>
        </authorList>
    </citation>
    <scope>NUCLEOTIDE SEQUENCE [LARGE SCALE GENOMIC DNA]</scope>
    <source>
        <strain evidence="3">CM1030</strain>
        <tissue evidence="3">Blood</tissue>
    </source>
</reference>
<keyword evidence="1" id="KW-1015">Disulfide bond</keyword>
<dbReference type="Proteomes" id="UP001529510">
    <property type="component" value="Unassembled WGS sequence"/>
</dbReference>
<gene>
    <name evidence="3" type="ORF">M9458_038980</name>
</gene>
<keyword evidence="2" id="KW-0325">Glycoprotein</keyword>
<sequence>QRCGSVSDLRVRGCEEAFIENPNVKVEVNATVGSSQVSPREINIHLRPGNI</sequence>
<proteinExistence type="predicted"/>
<dbReference type="InterPro" id="IPR015812">
    <property type="entry name" value="Integrin_bsu"/>
</dbReference>
<evidence type="ECO:0000313" key="3">
    <source>
        <dbReference type="EMBL" id="KAL0167136.1"/>
    </source>
</evidence>
<organism evidence="3 4">
    <name type="scientific">Cirrhinus mrigala</name>
    <name type="common">Mrigala</name>
    <dbReference type="NCBI Taxonomy" id="683832"/>
    <lineage>
        <taxon>Eukaryota</taxon>
        <taxon>Metazoa</taxon>
        <taxon>Chordata</taxon>
        <taxon>Craniata</taxon>
        <taxon>Vertebrata</taxon>
        <taxon>Euteleostomi</taxon>
        <taxon>Actinopterygii</taxon>
        <taxon>Neopterygii</taxon>
        <taxon>Teleostei</taxon>
        <taxon>Ostariophysi</taxon>
        <taxon>Cypriniformes</taxon>
        <taxon>Cyprinidae</taxon>
        <taxon>Labeoninae</taxon>
        <taxon>Labeonini</taxon>
        <taxon>Cirrhinus</taxon>
    </lineage>
</organism>
<evidence type="ECO:0000256" key="2">
    <source>
        <dbReference type="ARBA" id="ARBA00023180"/>
    </source>
</evidence>
<dbReference type="EMBL" id="JAMKFB020000019">
    <property type="protein sequence ID" value="KAL0167136.1"/>
    <property type="molecule type" value="Genomic_DNA"/>
</dbReference>
<dbReference type="PRINTS" id="PR01186">
    <property type="entry name" value="INTEGRINB"/>
</dbReference>
<comment type="caution">
    <text evidence="3">The sequence shown here is derived from an EMBL/GenBank/DDBJ whole genome shotgun (WGS) entry which is preliminary data.</text>
</comment>
<dbReference type="AlphaFoldDB" id="A0ABD0P1N6"/>
<evidence type="ECO:0000256" key="1">
    <source>
        <dbReference type="ARBA" id="ARBA00023157"/>
    </source>
</evidence>
<feature type="non-terminal residue" evidence="3">
    <location>
        <position position="1"/>
    </location>
</feature>
<protein>
    <submittedName>
        <fullName evidence="3">Uncharacterized protein</fullName>
    </submittedName>
</protein>
<evidence type="ECO:0000313" key="4">
    <source>
        <dbReference type="Proteomes" id="UP001529510"/>
    </source>
</evidence>
<accession>A0ABD0P1N6</accession>
<name>A0ABD0P1N6_CIRMR</name>
<keyword evidence="4" id="KW-1185">Reference proteome</keyword>